<dbReference type="Proteomes" id="UP000292957">
    <property type="component" value="Unassembled WGS sequence"/>
</dbReference>
<feature type="transmembrane region" description="Helical" evidence="1">
    <location>
        <begin position="14"/>
        <end position="35"/>
    </location>
</feature>
<feature type="transmembrane region" description="Helical" evidence="1">
    <location>
        <begin position="248"/>
        <end position="269"/>
    </location>
</feature>
<keyword evidence="1" id="KW-0472">Membrane</keyword>
<protein>
    <submittedName>
        <fullName evidence="2">Uncharacterized protein</fullName>
    </submittedName>
</protein>
<sequence>MTLLFQNAFYVGNAFSGILYGIELMLFVLTMQAIMRKRHSRETRFDIVWTICSGAALLLNTAYVATEFVFGQEMWIVSAKQPGGQAAYLADHASVWYQTLGTAASILLNLLTHALMIYRCYIVWGRLRVIIFPCVLYLSTFCVGIAQLVEAGLPLRSYFTGNAHKLGIAYTTSVISLEVVVTTLIAARILQLRRWYDVASALPQNRVSAAAYTYTGAVAIIVESALPCTVFGLAYLVSFAINSDISTLFLSIYVMFTCISPQFIILRALCGRAWTLRMTETILSGESTDYPDRVAIFSSAFSVDASSTSSQLCGHDSEACSPQAEVPVPRM</sequence>
<gene>
    <name evidence="2" type="ORF">BD311DRAFT_701828</name>
</gene>
<feature type="transmembrane region" description="Helical" evidence="1">
    <location>
        <begin position="168"/>
        <end position="190"/>
    </location>
</feature>
<feature type="transmembrane region" description="Helical" evidence="1">
    <location>
        <begin position="211"/>
        <end position="236"/>
    </location>
</feature>
<organism evidence="2">
    <name type="scientific">Dichomitus squalens</name>
    <dbReference type="NCBI Taxonomy" id="114155"/>
    <lineage>
        <taxon>Eukaryota</taxon>
        <taxon>Fungi</taxon>
        <taxon>Dikarya</taxon>
        <taxon>Basidiomycota</taxon>
        <taxon>Agaricomycotina</taxon>
        <taxon>Agaricomycetes</taxon>
        <taxon>Polyporales</taxon>
        <taxon>Polyporaceae</taxon>
        <taxon>Dichomitus</taxon>
    </lineage>
</organism>
<feature type="transmembrane region" description="Helical" evidence="1">
    <location>
        <begin position="47"/>
        <end position="65"/>
    </location>
</feature>
<reference evidence="2" key="1">
    <citation type="submission" date="2019-01" db="EMBL/GenBank/DDBJ databases">
        <title>Draft genome sequences of three monokaryotic isolates of the white-rot basidiomycete fungus Dichomitus squalens.</title>
        <authorList>
            <consortium name="DOE Joint Genome Institute"/>
            <person name="Lopez S.C."/>
            <person name="Andreopoulos B."/>
            <person name="Pangilinan J."/>
            <person name="Lipzen A."/>
            <person name="Riley R."/>
            <person name="Ahrendt S."/>
            <person name="Ng V."/>
            <person name="Barry K."/>
            <person name="Daum C."/>
            <person name="Grigoriev I.V."/>
            <person name="Hilden K.S."/>
            <person name="Makela M.R."/>
            <person name="de Vries R.P."/>
        </authorList>
    </citation>
    <scope>NUCLEOTIDE SEQUENCE [LARGE SCALE GENOMIC DNA]</scope>
    <source>
        <strain evidence="2">OM18370.1</strain>
    </source>
</reference>
<feature type="transmembrane region" description="Helical" evidence="1">
    <location>
        <begin position="129"/>
        <end position="148"/>
    </location>
</feature>
<feature type="transmembrane region" description="Helical" evidence="1">
    <location>
        <begin position="95"/>
        <end position="117"/>
    </location>
</feature>
<name>A0A4Q9MBM3_9APHY</name>
<proteinExistence type="predicted"/>
<accession>A0A4Q9MBM3</accession>
<dbReference type="OrthoDB" id="2796825at2759"/>
<keyword evidence="1" id="KW-0812">Transmembrane</keyword>
<dbReference type="AlphaFoldDB" id="A0A4Q9MBM3"/>
<keyword evidence="1" id="KW-1133">Transmembrane helix</keyword>
<dbReference type="EMBL" id="ML143476">
    <property type="protein sequence ID" value="TBU24625.1"/>
    <property type="molecule type" value="Genomic_DNA"/>
</dbReference>
<evidence type="ECO:0000313" key="2">
    <source>
        <dbReference type="EMBL" id="TBU24625.1"/>
    </source>
</evidence>
<evidence type="ECO:0000256" key="1">
    <source>
        <dbReference type="SAM" id="Phobius"/>
    </source>
</evidence>